<dbReference type="EMBL" id="CP004025">
    <property type="protein sequence ID" value="AGC49323.1"/>
    <property type="molecule type" value="Genomic_DNA"/>
</dbReference>
<feature type="domain" description="Hemerythrin-like" evidence="1">
    <location>
        <begin position="8"/>
        <end position="122"/>
    </location>
</feature>
<organism evidence="2 3">
    <name type="scientific">Myxococcus stipitatus (strain DSM 14675 / JCM 12634 / Mx s8)</name>
    <dbReference type="NCBI Taxonomy" id="1278073"/>
    <lineage>
        <taxon>Bacteria</taxon>
        <taxon>Pseudomonadati</taxon>
        <taxon>Myxococcota</taxon>
        <taxon>Myxococcia</taxon>
        <taxon>Myxococcales</taxon>
        <taxon>Cystobacterineae</taxon>
        <taxon>Myxococcaceae</taxon>
        <taxon>Myxococcus</taxon>
    </lineage>
</organism>
<dbReference type="InterPro" id="IPR012312">
    <property type="entry name" value="Hemerythrin-like"/>
</dbReference>
<dbReference type="HOGENOM" id="CLU_079417_6_2_7"/>
<dbReference type="Proteomes" id="UP000011131">
    <property type="component" value="Chromosome"/>
</dbReference>
<name>L7UMU5_MYXSD</name>
<dbReference type="PANTHER" id="PTHR35585:SF1">
    <property type="entry name" value="HHE DOMAIN PROTEIN (AFU_ORTHOLOGUE AFUA_4G00730)"/>
    <property type="match status" value="1"/>
</dbReference>
<evidence type="ECO:0000313" key="3">
    <source>
        <dbReference type="Proteomes" id="UP000011131"/>
    </source>
</evidence>
<evidence type="ECO:0000313" key="2">
    <source>
        <dbReference type="EMBL" id="AGC49323.1"/>
    </source>
</evidence>
<dbReference type="eggNOG" id="COG5592">
    <property type="taxonomic scope" value="Bacteria"/>
</dbReference>
<dbReference type="KEGG" id="msd:MYSTI_08057"/>
<dbReference type="PATRIC" id="fig|1278073.3.peg.8200"/>
<proteinExistence type="predicted"/>
<dbReference type="Pfam" id="PF01814">
    <property type="entry name" value="Hemerythrin"/>
    <property type="match status" value="1"/>
</dbReference>
<dbReference type="PANTHER" id="PTHR35585">
    <property type="entry name" value="HHE DOMAIN PROTEIN (AFU_ORTHOLOGUE AFUA_4G00730)"/>
    <property type="match status" value="1"/>
</dbReference>
<protein>
    <recommendedName>
        <fullName evidence="1">Hemerythrin-like domain-containing protein</fullName>
    </recommendedName>
</protein>
<dbReference type="Gene3D" id="1.20.120.520">
    <property type="entry name" value="nmb1532 protein domain like"/>
    <property type="match status" value="1"/>
</dbReference>
<gene>
    <name evidence="2" type="ordered locus">MYSTI_08057</name>
</gene>
<keyword evidence="3" id="KW-1185">Reference proteome</keyword>
<evidence type="ECO:0000259" key="1">
    <source>
        <dbReference type="Pfam" id="PF01814"/>
    </source>
</evidence>
<reference evidence="2 3" key="1">
    <citation type="journal article" date="2013" name="Genome Announc.">
        <title>Complete genome sequence of Myxococcus stipitatus strain DSM 14675, a fruiting myxobacterium.</title>
        <authorList>
            <person name="Huntley S."/>
            <person name="Kneip S."/>
            <person name="Treuner-Lange A."/>
            <person name="Sogaard-Andersen L."/>
        </authorList>
    </citation>
    <scope>NUCLEOTIDE SEQUENCE [LARGE SCALE GENOMIC DNA]</scope>
    <source>
        <strain evidence="3">DSM 14675 / JCM 12634 / Mx s8</strain>
    </source>
</reference>
<sequence length="153" mass="17637">MVEGMGGPFDILVEEHHALEERFARLVSSAEPEPLSAQRELLALLRQHMWLEERCLQPWVARVEGRHRARRLAEESLAMRELMDELEELTPGSADWLARVLALEDLWVAHFQEEERALLPRLTTVLDPQEQQVLSLELTRARNALRARGHAGH</sequence>
<dbReference type="AlphaFoldDB" id="L7UMU5"/>
<accession>L7UMU5</accession>